<organism evidence="16 17">
    <name type="scientific">Saccharomycodes ludwigii</name>
    <dbReference type="NCBI Taxonomy" id="36035"/>
    <lineage>
        <taxon>Eukaryota</taxon>
        <taxon>Fungi</taxon>
        <taxon>Dikarya</taxon>
        <taxon>Ascomycota</taxon>
        <taxon>Saccharomycotina</taxon>
        <taxon>Saccharomycetes</taxon>
        <taxon>Saccharomycodales</taxon>
        <taxon>Saccharomycodaceae</taxon>
        <taxon>Saccharomycodes</taxon>
    </lineage>
</organism>
<protein>
    <recommendedName>
        <fullName evidence="12">ATP-dependent DNA helicase PIF1</fullName>
        <ecNumber evidence="12">5.6.2.3</ecNumber>
    </recommendedName>
    <alternativeName>
        <fullName evidence="12">DNA 5'-3' helicase PIF1</fullName>
    </alternativeName>
    <alternativeName>
        <fullName evidence="12">DNA repair and recombination helicase PIF1</fullName>
    </alternativeName>
</protein>
<dbReference type="InterPro" id="IPR027417">
    <property type="entry name" value="P-loop_NTPase"/>
</dbReference>
<feature type="compositionally biased region" description="Low complexity" evidence="13">
    <location>
        <begin position="12"/>
        <end position="26"/>
    </location>
</feature>
<feature type="binding site" evidence="12">
    <location>
        <begin position="271"/>
        <end position="278"/>
    </location>
    <ligand>
        <name>ATP</name>
        <dbReference type="ChEBI" id="CHEBI:30616"/>
    </ligand>
</feature>
<dbReference type="GO" id="GO:0016887">
    <property type="term" value="F:ATP hydrolysis activity"/>
    <property type="evidence" value="ECO:0007669"/>
    <property type="project" value="RHEA"/>
</dbReference>
<dbReference type="Pfam" id="PF21530">
    <property type="entry name" value="Pif1_2B_dom"/>
    <property type="match status" value="1"/>
</dbReference>
<keyword evidence="5 12" id="KW-0067">ATP-binding</keyword>
<keyword evidence="10 12" id="KW-0413">Isomerase</keyword>
<sequence length="763" mass="86155">MQRQSRKKVSKPKSLSSSLKQSSLTSFFVSKKNATTQSPNNNSTVNIKQHSSGPLTKLEKKNTILVEENIQRNKSYANNENITADSISAITSNNGTTIGSRFFSLSQRSSQNTLDNDPFGEDEPLNTQAKIMKLKQKTNVENLFNNKSRTSSSGLISLSRNNSGFDDIKYNPSFTYKNSISNSNGTSPKNKDYSSSSENVSPSVDLKSILSNKYQKDNDTYKKFKKDLRGKLSSTLRNKSKKVEKSVTLSREQQKVVDYIINDKLNIFYTGSAGTGKSVVLRTVIEKLKSIYGRDAIAITASTGLAAVNIGGITINKFCGFGIGKGSNEKLASMVKNNRNSIERWNRTKVLVIDEISMIDGDFLDKLDYVGRAVRGTPTKPFGGVQVVMTGDFFQLPPVPDRFSKKQPKFCFESKVWQTAIKKTVLLNKVFRQHDNELIDMLNAVRYGDGLSSSMINFIKSLEREVVYEDGIQPTELYPTRMEVEFANNTRLRSLPGMEVRFIARDMVFDIENDTKLLDNSFLVEKELLLREDAQVMMVKNIDDTLVNGTVGIVLCFTTDLLYTKIVLQRKQGAKSLNNELIDKLKFLSKAIGNPNFRYGEDYENFFTALVGDNEKKLWESFIDVAIREKLDDRLPIVRFSTNSGTDSRDELVNFDEFTLEKPKMASRWRNNIDQQAVNGASNTISRSQLPLILCWAVSIHKAQGQTIERLKVNLKKIFEVGQIYVALSRAVSKETLQIQNFDPRKIRVNKNVKDFYKALEKL</sequence>
<comment type="cofactor">
    <cofactor evidence="12">
        <name>Mg(2+)</name>
        <dbReference type="ChEBI" id="CHEBI:18420"/>
    </cofactor>
</comment>
<dbReference type="CDD" id="cd18037">
    <property type="entry name" value="DEXSc_Pif1_like"/>
    <property type="match status" value="1"/>
</dbReference>
<keyword evidence="7 12" id="KW-0496">Mitochondrion</keyword>
<feature type="domain" description="DNA helicase Pif1-like DEAD-box helicase" evidence="14">
    <location>
        <begin position="249"/>
        <end position="437"/>
    </location>
</feature>
<keyword evidence="17" id="KW-1185">Reference proteome</keyword>
<keyword evidence="9 12" id="KW-0234">DNA repair</keyword>
<dbReference type="GO" id="GO:0006310">
    <property type="term" value="P:DNA recombination"/>
    <property type="evidence" value="ECO:0007669"/>
    <property type="project" value="UniProtKB-UniRule"/>
</dbReference>
<dbReference type="InterPro" id="IPR051055">
    <property type="entry name" value="PIF1_helicase"/>
</dbReference>
<keyword evidence="4 12" id="KW-0347">Helicase</keyword>
<keyword evidence="6 12" id="KW-0238">DNA-binding</keyword>
<evidence type="ECO:0000256" key="2">
    <source>
        <dbReference type="ARBA" id="ARBA00022763"/>
    </source>
</evidence>
<comment type="subcellular location">
    <subcellularLocation>
        <location evidence="12">Nucleus</location>
    </subcellularLocation>
    <subcellularLocation>
        <location evidence="12">Mitochondrion</location>
    </subcellularLocation>
</comment>
<evidence type="ECO:0000256" key="12">
    <source>
        <dbReference type="HAMAP-Rule" id="MF_03176"/>
    </source>
</evidence>
<evidence type="ECO:0000256" key="11">
    <source>
        <dbReference type="ARBA" id="ARBA00023242"/>
    </source>
</evidence>
<dbReference type="HAMAP" id="MF_03176">
    <property type="entry name" value="PIF1"/>
    <property type="match status" value="1"/>
</dbReference>
<feature type="domain" description="DNA helicase Pif1-like 2B" evidence="15">
    <location>
        <begin position="518"/>
        <end position="555"/>
    </location>
</feature>
<keyword evidence="2 12" id="KW-0227">DNA damage</keyword>
<keyword evidence="1 12" id="KW-0547">Nucleotide-binding</keyword>
<dbReference type="EMBL" id="UFAJ01000774">
    <property type="protein sequence ID" value="SSD61583.1"/>
    <property type="molecule type" value="Genomic_DNA"/>
</dbReference>
<comment type="function">
    <text evidence="12">DNA-dependent ATPase and 5'-3' DNA helicase required for the maintenance of both mitochondrial and nuclear genome stability.</text>
</comment>
<evidence type="ECO:0000256" key="5">
    <source>
        <dbReference type="ARBA" id="ARBA00022840"/>
    </source>
</evidence>
<keyword evidence="11 12" id="KW-0539">Nucleus</keyword>
<evidence type="ECO:0000256" key="9">
    <source>
        <dbReference type="ARBA" id="ARBA00023204"/>
    </source>
</evidence>
<keyword evidence="8 12" id="KW-0233">DNA recombination</keyword>
<evidence type="ECO:0000256" key="3">
    <source>
        <dbReference type="ARBA" id="ARBA00022801"/>
    </source>
</evidence>
<proteinExistence type="inferred from homology"/>
<evidence type="ECO:0000313" key="17">
    <source>
        <dbReference type="Proteomes" id="UP000262825"/>
    </source>
</evidence>
<evidence type="ECO:0000256" key="1">
    <source>
        <dbReference type="ARBA" id="ARBA00022741"/>
    </source>
</evidence>
<evidence type="ECO:0000256" key="6">
    <source>
        <dbReference type="ARBA" id="ARBA00023125"/>
    </source>
</evidence>
<name>A0A376BA80_9ASCO</name>
<dbReference type="GO" id="GO:0006281">
    <property type="term" value="P:DNA repair"/>
    <property type="evidence" value="ECO:0007669"/>
    <property type="project" value="UniProtKB-UniRule"/>
</dbReference>
<evidence type="ECO:0000256" key="4">
    <source>
        <dbReference type="ARBA" id="ARBA00022806"/>
    </source>
</evidence>
<evidence type="ECO:0000256" key="8">
    <source>
        <dbReference type="ARBA" id="ARBA00023172"/>
    </source>
</evidence>
<dbReference type="GO" id="GO:0005739">
    <property type="term" value="C:mitochondrion"/>
    <property type="evidence" value="ECO:0007669"/>
    <property type="project" value="UniProtKB-SubCell"/>
</dbReference>
<dbReference type="GO" id="GO:0005524">
    <property type="term" value="F:ATP binding"/>
    <property type="evidence" value="ECO:0007669"/>
    <property type="project" value="UniProtKB-UniRule"/>
</dbReference>
<keyword evidence="3 12" id="KW-0378">Hydrolase</keyword>
<evidence type="ECO:0000259" key="14">
    <source>
        <dbReference type="Pfam" id="PF05970"/>
    </source>
</evidence>
<dbReference type="PANTHER" id="PTHR47642:SF5">
    <property type="entry name" value="ATP-DEPENDENT DNA HELICASE"/>
    <property type="match status" value="1"/>
</dbReference>
<dbReference type="GO" id="GO:0003677">
    <property type="term" value="F:DNA binding"/>
    <property type="evidence" value="ECO:0007669"/>
    <property type="project" value="UniProtKB-KW"/>
</dbReference>
<gene>
    <name evidence="12" type="primary">PIF1</name>
    <name evidence="16" type="ORF">SCODWIG_03344</name>
</gene>
<feature type="compositionally biased region" description="Basic residues" evidence="13">
    <location>
        <begin position="1"/>
        <end position="11"/>
    </location>
</feature>
<dbReference type="CDD" id="cd18809">
    <property type="entry name" value="SF1_C_RecD"/>
    <property type="match status" value="1"/>
</dbReference>
<comment type="subunit">
    <text evidence="12">Monomer.</text>
</comment>
<evidence type="ECO:0000313" key="16">
    <source>
        <dbReference type="EMBL" id="SSD61583.1"/>
    </source>
</evidence>
<dbReference type="EC" id="5.6.2.3" evidence="12"/>
<evidence type="ECO:0000256" key="7">
    <source>
        <dbReference type="ARBA" id="ARBA00023128"/>
    </source>
</evidence>
<feature type="DNA-binding region" evidence="12">
    <location>
        <begin position="723"/>
        <end position="742"/>
    </location>
</feature>
<dbReference type="Proteomes" id="UP000262825">
    <property type="component" value="Unassembled WGS sequence"/>
</dbReference>
<reference evidence="17" key="1">
    <citation type="submission" date="2018-06" db="EMBL/GenBank/DDBJ databases">
        <authorList>
            <person name="Guldener U."/>
        </authorList>
    </citation>
    <scope>NUCLEOTIDE SEQUENCE [LARGE SCALE GENOMIC DNA]</scope>
    <source>
        <strain evidence="17">UTAD17</strain>
    </source>
</reference>
<dbReference type="InterPro" id="IPR048293">
    <property type="entry name" value="PIF1_RRM3_pfh1"/>
</dbReference>
<dbReference type="InterPro" id="IPR010285">
    <property type="entry name" value="DNA_helicase_pif1-like_DEAD"/>
</dbReference>
<dbReference type="AlphaFoldDB" id="A0A376BA80"/>
<dbReference type="PANTHER" id="PTHR47642">
    <property type="entry name" value="ATP-DEPENDENT DNA HELICASE"/>
    <property type="match status" value="1"/>
</dbReference>
<evidence type="ECO:0000259" key="15">
    <source>
        <dbReference type="Pfam" id="PF21530"/>
    </source>
</evidence>
<dbReference type="GO" id="GO:0000723">
    <property type="term" value="P:telomere maintenance"/>
    <property type="evidence" value="ECO:0007669"/>
    <property type="project" value="InterPro"/>
</dbReference>
<dbReference type="GO" id="GO:0005634">
    <property type="term" value="C:nucleus"/>
    <property type="evidence" value="ECO:0007669"/>
    <property type="project" value="UniProtKB-SubCell"/>
</dbReference>
<accession>A0A376BA80</accession>
<dbReference type="SUPFAM" id="SSF52540">
    <property type="entry name" value="P-loop containing nucleoside triphosphate hydrolases"/>
    <property type="match status" value="2"/>
</dbReference>
<comment type="catalytic activity">
    <reaction evidence="12">
        <text>ATP + H2O = ADP + phosphate + H(+)</text>
        <dbReference type="Rhea" id="RHEA:13065"/>
        <dbReference type="ChEBI" id="CHEBI:15377"/>
        <dbReference type="ChEBI" id="CHEBI:15378"/>
        <dbReference type="ChEBI" id="CHEBI:30616"/>
        <dbReference type="ChEBI" id="CHEBI:43474"/>
        <dbReference type="ChEBI" id="CHEBI:456216"/>
        <dbReference type="EC" id="5.6.2.3"/>
    </reaction>
</comment>
<feature type="compositionally biased region" description="Polar residues" evidence="13">
    <location>
        <begin position="179"/>
        <end position="188"/>
    </location>
</feature>
<dbReference type="VEuPathDB" id="FungiDB:SCODWIG_03344"/>
<dbReference type="Pfam" id="PF05970">
    <property type="entry name" value="PIF1"/>
    <property type="match status" value="1"/>
</dbReference>
<feature type="region of interest" description="Disordered" evidence="13">
    <location>
        <begin position="179"/>
        <end position="202"/>
    </location>
</feature>
<feature type="compositionally biased region" description="Polar residues" evidence="13">
    <location>
        <begin position="32"/>
        <end position="54"/>
    </location>
</feature>
<evidence type="ECO:0000256" key="13">
    <source>
        <dbReference type="SAM" id="MobiDB-lite"/>
    </source>
</evidence>
<dbReference type="InterPro" id="IPR049163">
    <property type="entry name" value="Pif1-like_2B_dom"/>
</dbReference>
<dbReference type="GO" id="GO:0043139">
    <property type="term" value="F:5'-3' DNA helicase activity"/>
    <property type="evidence" value="ECO:0007669"/>
    <property type="project" value="UniProtKB-UniRule"/>
</dbReference>
<feature type="region of interest" description="Disordered" evidence="13">
    <location>
        <begin position="1"/>
        <end position="54"/>
    </location>
</feature>
<evidence type="ECO:0000256" key="10">
    <source>
        <dbReference type="ARBA" id="ARBA00023235"/>
    </source>
</evidence>
<dbReference type="Gene3D" id="3.40.50.300">
    <property type="entry name" value="P-loop containing nucleotide triphosphate hydrolases"/>
    <property type="match status" value="1"/>
</dbReference>
<comment type="similarity">
    <text evidence="12">Belongs to the helicase family. PIF1 subfamily.</text>
</comment>